<keyword evidence="1" id="KW-0812">Transmembrane</keyword>
<evidence type="ECO:0000256" key="1">
    <source>
        <dbReference type="SAM" id="Phobius"/>
    </source>
</evidence>
<evidence type="ECO:0000313" key="2">
    <source>
        <dbReference type="EMBL" id="SCM82613.1"/>
    </source>
</evidence>
<gene>
    <name evidence="2" type="ORF">KL86SPO_50384</name>
</gene>
<reference evidence="2" key="1">
    <citation type="submission" date="2016-08" db="EMBL/GenBank/DDBJ databases">
        <authorList>
            <person name="Seilhamer J.J."/>
        </authorList>
    </citation>
    <scope>NUCLEOTIDE SEQUENCE</scope>
    <source>
        <strain evidence="2">86</strain>
    </source>
</reference>
<keyword evidence="1" id="KW-0472">Membrane</keyword>
<sequence length="50" mass="5570">MDIGKIKNTIDGVGRKVNGFAAYHNFDQWQIWLAIALVIALVTLILIVIC</sequence>
<dbReference type="RefSeq" id="WP_288185257.1">
    <property type="nucleotide sequence ID" value="NZ_LT608335.1"/>
</dbReference>
<dbReference type="EMBL" id="FMJE01000005">
    <property type="protein sequence ID" value="SCM82613.1"/>
    <property type="molecule type" value="Genomic_DNA"/>
</dbReference>
<keyword evidence="1" id="KW-1133">Transmembrane helix</keyword>
<accession>A0A212LYH6</accession>
<protein>
    <submittedName>
        <fullName evidence="2">Uncharacterized protein</fullName>
    </submittedName>
</protein>
<organism evidence="2">
    <name type="scientific">uncultured Sporomusa sp</name>
    <dbReference type="NCBI Taxonomy" id="307249"/>
    <lineage>
        <taxon>Bacteria</taxon>
        <taxon>Bacillati</taxon>
        <taxon>Bacillota</taxon>
        <taxon>Negativicutes</taxon>
        <taxon>Selenomonadales</taxon>
        <taxon>Sporomusaceae</taxon>
        <taxon>Sporomusa</taxon>
        <taxon>environmental samples</taxon>
    </lineage>
</organism>
<feature type="transmembrane region" description="Helical" evidence="1">
    <location>
        <begin position="29"/>
        <end position="49"/>
    </location>
</feature>
<dbReference type="AlphaFoldDB" id="A0A212LYH6"/>
<name>A0A212LYH6_9FIRM</name>
<proteinExistence type="predicted"/>